<dbReference type="STRING" id="1522189.A0A316W3R1"/>
<keyword evidence="3" id="KW-1185">Reference proteome</keyword>
<dbReference type="AlphaFoldDB" id="A0A316W3R1"/>
<dbReference type="GO" id="GO:0003729">
    <property type="term" value="F:mRNA binding"/>
    <property type="evidence" value="ECO:0007669"/>
    <property type="project" value="InterPro"/>
</dbReference>
<feature type="compositionally biased region" description="Basic and acidic residues" evidence="1">
    <location>
        <begin position="414"/>
        <end position="431"/>
    </location>
</feature>
<proteinExistence type="predicted"/>
<feature type="compositionally biased region" description="Basic and acidic residues" evidence="1">
    <location>
        <begin position="312"/>
        <end position="325"/>
    </location>
</feature>
<feature type="compositionally biased region" description="Basic and acidic residues" evidence="1">
    <location>
        <begin position="505"/>
        <end position="514"/>
    </location>
</feature>
<dbReference type="EMBL" id="KZ819360">
    <property type="protein sequence ID" value="PWN44526.1"/>
    <property type="molecule type" value="Genomic_DNA"/>
</dbReference>
<evidence type="ECO:0000313" key="3">
    <source>
        <dbReference type="Proteomes" id="UP000245783"/>
    </source>
</evidence>
<reference evidence="2 3" key="1">
    <citation type="journal article" date="2018" name="Mol. Biol. Evol.">
        <title>Broad Genomic Sampling Reveals a Smut Pathogenic Ancestry of the Fungal Clade Ustilaginomycotina.</title>
        <authorList>
            <person name="Kijpornyongpan T."/>
            <person name="Mondo S.J."/>
            <person name="Barry K."/>
            <person name="Sandor L."/>
            <person name="Lee J."/>
            <person name="Lipzen A."/>
            <person name="Pangilinan J."/>
            <person name="LaButti K."/>
            <person name="Hainaut M."/>
            <person name="Henrissat B."/>
            <person name="Grigoriev I.V."/>
            <person name="Spatafora J.W."/>
            <person name="Aime M.C."/>
        </authorList>
    </citation>
    <scope>NUCLEOTIDE SEQUENCE [LARGE SCALE GENOMIC DNA]</scope>
    <source>
        <strain evidence="2 3">MCA 4658</strain>
    </source>
</reference>
<evidence type="ECO:0000313" key="2">
    <source>
        <dbReference type="EMBL" id="PWN44526.1"/>
    </source>
</evidence>
<dbReference type="GO" id="GO:0000340">
    <property type="term" value="F:RNA 7-methylguanosine cap binding"/>
    <property type="evidence" value="ECO:0007669"/>
    <property type="project" value="InterPro"/>
</dbReference>
<gene>
    <name evidence="2" type="ORF">IE81DRAFT_321141</name>
</gene>
<protein>
    <submittedName>
        <fullName evidence="2">Uncharacterized protein</fullName>
    </submittedName>
</protein>
<accession>A0A316W3R1</accession>
<dbReference type="RefSeq" id="XP_025371686.1">
    <property type="nucleotide sequence ID" value="XM_025513247.1"/>
</dbReference>
<feature type="compositionally biased region" description="Basic and acidic residues" evidence="1">
    <location>
        <begin position="587"/>
        <end position="611"/>
    </location>
</feature>
<dbReference type="InterPro" id="IPR019416">
    <property type="entry name" value="NCBP3"/>
</dbReference>
<feature type="region of interest" description="Disordered" evidence="1">
    <location>
        <begin position="414"/>
        <end position="611"/>
    </location>
</feature>
<feature type="compositionally biased region" description="Basic and acidic residues" evidence="1">
    <location>
        <begin position="451"/>
        <end position="472"/>
    </location>
</feature>
<evidence type="ECO:0000256" key="1">
    <source>
        <dbReference type="SAM" id="MobiDB-lite"/>
    </source>
</evidence>
<dbReference type="OrthoDB" id="422106at2759"/>
<dbReference type="PANTHER" id="PTHR16291">
    <property type="entry name" value="NUCLEAR CAP-BINDING PROTEIN SUBUNIT 3"/>
    <property type="match status" value="1"/>
</dbReference>
<dbReference type="InParanoid" id="A0A316W3R1"/>
<dbReference type="GO" id="GO:0005634">
    <property type="term" value="C:nucleus"/>
    <property type="evidence" value="ECO:0007669"/>
    <property type="project" value="TreeGrafter"/>
</dbReference>
<organism evidence="2 3">
    <name type="scientific">Ceraceosorus guamensis</name>
    <dbReference type="NCBI Taxonomy" id="1522189"/>
    <lineage>
        <taxon>Eukaryota</taxon>
        <taxon>Fungi</taxon>
        <taxon>Dikarya</taxon>
        <taxon>Basidiomycota</taxon>
        <taxon>Ustilaginomycotina</taxon>
        <taxon>Exobasidiomycetes</taxon>
        <taxon>Ceraceosorales</taxon>
        <taxon>Ceraceosoraceae</taxon>
        <taxon>Ceraceosorus</taxon>
    </lineage>
</organism>
<sequence length="611" mass="66995">MELDYGPSDDITSSEAADLNPRLAPHEVFYGKEDADGMSGEEDEEEQYDADGNPINRAALRLQERRRSEAERRGARFYALPQKHGSIIPGAPDEESLVMALQKLDSEQAAGPAPTVPGPIGGGLDVRLVALHLSGSPITQLSTSRLFALITHFGAAPLGLEWIDDQSAVVVFSDANSALAALQLTTSESGSDSSYPSLDHVEAAAQIQLLHERGETPAEEIPQELVEALLLPRRVRNLPVKLYSSNEKETLMTVLRSHKEAEKRRAELPADAPAIYAEMAAEEESALENDPTRQALRKLRGPLWVRYALESSDTKAGRRRGEPRSPTDGPQAAGGSTSEWYRQHGRDAGREVVPRLLDIAPKRSRGRGNEGQSMIDAMDAELDDLRKREGDDDDDKYPLMRLGSRIDESWQHDRFDQNDRGQRYVEGTGEHRRGRGGSNRAAMDALDEELETLHDRNRDRSASPVRRAERASDSPASHVRIKGRGAMRAPGAGSRGWDDLGGVGRADDGGESRRRGGGGMHADEWADRRRGRGRRSGAFDADAGADAERWSHNKDRRGGGMSNASSLAERFGDESGRRSNGTIRSEAGLDRRLAGGRLSDRLQESLESRFN</sequence>
<feature type="compositionally biased region" description="Acidic residues" evidence="1">
    <location>
        <begin position="39"/>
        <end position="49"/>
    </location>
</feature>
<dbReference type="Proteomes" id="UP000245783">
    <property type="component" value="Unassembled WGS sequence"/>
</dbReference>
<feature type="region of interest" description="Disordered" evidence="1">
    <location>
        <begin position="1"/>
        <end position="54"/>
    </location>
</feature>
<dbReference type="GeneID" id="37035117"/>
<dbReference type="Pfam" id="PF10309">
    <property type="entry name" value="NCBP3"/>
    <property type="match status" value="1"/>
</dbReference>
<feature type="compositionally biased region" description="Basic and acidic residues" evidence="1">
    <location>
        <begin position="546"/>
        <end position="558"/>
    </location>
</feature>
<feature type="region of interest" description="Disordered" evidence="1">
    <location>
        <begin position="312"/>
        <end position="341"/>
    </location>
</feature>
<dbReference type="PANTHER" id="PTHR16291:SF0">
    <property type="entry name" value="NUCLEAR CAP-BINDING PROTEIN SUBUNIT 3"/>
    <property type="match status" value="1"/>
</dbReference>
<name>A0A316W3R1_9BASI</name>